<feature type="domain" description="PA" evidence="14">
    <location>
        <begin position="441"/>
        <end position="527"/>
    </location>
</feature>
<dbReference type="InterPro" id="IPR050131">
    <property type="entry name" value="Peptidase_S8_subtilisin-like"/>
</dbReference>
<feature type="signal peptide" evidence="12">
    <location>
        <begin position="1"/>
        <end position="33"/>
    </location>
</feature>
<keyword evidence="5 12" id="KW-0732">Signal</keyword>
<dbReference type="InterPro" id="IPR034213">
    <property type="entry name" value="S8_Vpr-like"/>
</dbReference>
<evidence type="ECO:0000259" key="13">
    <source>
        <dbReference type="Pfam" id="PF00082"/>
    </source>
</evidence>
<evidence type="ECO:0000256" key="6">
    <source>
        <dbReference type="ARBA" id="ARBA00022801"/>
    </source>
</evidence>
<dbReference type="AlphaFoldDB" id="A0A7K1FM07"/>
<evidence type="ECO:0000256" key="7">
    <source>
        <dbReference type="ARBA" id="ARBA00022825"/>
    </source>
</evidence>
<protein>
    <submittedName>
        <fullName evidence="15">S8 family serine peptidase</fullName>
    </submittedName>
</protein>
<dbReference type="PANTHER" id="PTHR43806">
    <property type="entry name" value="PEPTIDASE S8"/>
    <property type="match status" value="1"/>
</dbReference>
<keyword evidence="6 9" id="KW-0378">Hydrolase</keyword>
<evidence type="ECO:0000256" key="5">
    <source>
        <dbReference type="ARBA" id="ARBA00022729"/>
    </source>
</evidence>
<dbReference type="Gene3D" id="3.50.30.30">
    <property type="match status" value="1"/>
</dbReference>
<dbReference type="RefSeq" id="WP_154769052.1">
    <property type="nucleotide sequence ID" value="NZ_WLYK01000005.1"/>
</dbReference>
<organism evidence="15 16">
    <name type="scientific">Nakamurella alba</name>
    <dbReference type="NCBI Taxonomy" id="2665158"/>
    <lineage>
        <taxon>Bacteria</taxon>
        <taxon>Bacillati</taxon>
        <taxon>Actinomycetota</taxon>
        <taxon>Actinomycetes</taxon>
        <taxon>Nakamurellales</taxon>
        <taxon>Nakamurellaceae</taxon>
        <taxon>Nakamurella</taxon>
    </lineage>
</organism>
<name>A0A7K1FM07_9ACTN</name>
<keyword evidence="7 9" id="KW-0720">Serine protease</keyword>
<keyword evidence="3" id="KW-0964">Secreted</keyword>
<gene>
    <name evidence="15" type="ORF">GIS00_14195</name>
</gene>
<feature type="active site" description="Charge relay system" evidence="8 9">
    <location>
        <position position="595"/>
    </location>
</feature>
<dbReference type="Pfam" id="PF02225">
    <property type="entry name" value="PA"/>
    <property type="match status" value="1"/>
</dbReference>
<evidence type="ECO:0000256" key="11">
    <source>
        <dbReference type="SAM" id="MobiDB-lite"/>
    </source>
</evidence>
<dbReference type="Proteomes" id="UP000460221">
    <property type="component" value="Unassembled WGS sequence"/>
</dbReference>
<dbReference type="PROSITE" id="PS00138">
    <property type="entry name" value="SUBTILASE_SER"/>
    <property type="match status" value="1"/>
</dbReference>
<dbReference type="InterPro" id="IPR023827">
    <property type="entry name" value="Peptidase_S8_Asp-AS"/>
</dbReference>
<dbReference type="Pfam" id="PF00082">
    <property type="entry name" value="Peptidase_S8"/>
    <property type="match status" value="1"/>
</dbReference>
<feature type="active site" description="Charge relay system" evidence="8 9">
    <location>
        <position position="201"/>
    </location>
</feature>
<feature type="domain" description="Peptidase S8/S53" evidence="13">
    <location>
        <begin position="192"/>
        <end position="633"/>
    </location>
</feature>
<dbReference type="PRINTS" id="PR00723">
    <property type="entry name" value="SUBTILISIN"/>
</dbReference>
<accession>A0A7K1FM07</accession>
<dbReference type="Gene3D" id="3.40.50.200">
    <property type="entry name" value="Peptidase S8/S53 domain"/>
    <property type="match status" value="1"/>
</dbReference>
<comment type="similarity">
    <text evidence="1 9 10">Belongs to the peptidase S8 family.</text>
</comment>
<keyword evidence="4 9" id="KW-0645">Protease</keyword>
<dbReference type="SUPFAM" id="SSF52025">
    <property type="entry name" value="PA domain"/>
    <property type="match status" value="1"/>
</dbReference>
<dbReference type="InterPro" id="IPR036852">
    <property type="entry name" value="Peptidase_S8/S53_dom_sf"/>
</dbReference>
<evidence type="ECO:0000313" key="15">
    <source>
        <dbReference type="EMBL" id="MTD15090.1"/>
    </source>
</evidence>
<evidence type="ECO:0000256" key="2">
    <source>
        <dbReference type="ARBA" id="ARBA00022512"/>
    </source>
</evidence>
<dbReference type="InterPro" id="IPR046450">
    <property type="entry name" value="PA_dom_sf"/>
</dbReference>
<evidence type="ECO:0000256" key="9">
    <source>
        <dbReference type="PROSITE-ProRule" id="PRU01240"/>
    </source>
</evidence>
<dbReference type="InterPro" id="IPR003137">
    <property type="entry name" value="PA_domain"/>
</dbReference>
<evidence type="ECO:0000256" key="1">
    <source>
        <dbReference type="ARBA" id="ARBA00011073"/>
    </source>
</evidence>
<dbReference type="EMBL" id="WLYK01000005">
    <property type="protein sequence ID" value="MTD15090.1"/>
    <property type="molecule type" value="Genomic_DNA"/>
</dbReference>
<feature type="chain" id="PRO_5029765295" evidence="12">
    <location>
        <begin position="34"/>
        <end position="1053"/>
    </location>
</feature>
<dbReference type="PROSITE" id="PS51892">
    <property type="entry name" value="SUBTILASE"/>
    <property type="match status" value="1"/>
</dbReference>
<dbReference type="PROSITE" id="PS00136">
    <property type="entry name" value="SUBTILASE_ASP"/>
    <property type="match status" value="1"/>
</dbReference>
<evidence type="ECO:0000256" key="8">
    <source>
        <dbReference type="PIRSR" id="PIRSR615500-1"/>
    </source>
</evidence>
<dbReference type="InterPro" id="IPR000209">
    <property type="entry name" value="Peptidase_S8/S53_dom"/>
</dbReference>
<feature type="region of interest" description="Disordered" evidence="11">
    <location>
        <begin position="835"/>
        <end position="855"/>
    </location>
</feature>
<keyword evidence="16" id="KW-1185">Reference proteome</keyword>
<keyword evidence="2" id="KW-0134">Cell wall</keyword>
<sequence>MRSRTRRARLLSLAVCTVTLPGLLLAAAGTAAAAPPGGLDPVPVPDSVEIAEGNVLAPSLQGAEGTVEVSVSLSEKALATVVSDGATQTRALPTKAAQVARTTAVVAQQDQLVASAKSLGATELSRASVATNAVAVSVPAANLVALSKLPGVLSVKPVAKYETLDDPGGSGSLAQAADYIQATQVRNAGFDGTGVKVAVLDSGVDFTHEYLGGPGTEAAYEECYAGANAAPVGACADLFGPSAPKVKGGYDFVGETWPNTAEIPDPNPIDFEGHGTHVSDIIGGNSADGTHKGIAPGVDLYAVKVCSAVATSCSGPAILAGIDWALDPNGDGDISDAMDIVNLSLGSSYGQQEDDSTTAINNLVRAGVVAVISAGNSADRPFIVGSPSTAEGAISVAQTALPDDKLYTLTVNSPTIAGLPGNLIRNSKLQSWSPAPTAALTAPIAQPTQLLGCTAAEFAGFPAGSIALIKRGTCNASVKAQLAEAAGASAAILWNNVAGDPPDFSFGGGAEVTIPTFTISLANGQLLSDAAAAGPVSLTIDPAKTTSLTNSVVGTSSRGLAISGYRAKPDIGAPGAWLSAEVGTGSGQTNFGGTSGAAPVVSGAAALLIDKFPTATPAAIKSRLLNGASTANTTPDANANLYKTPISRVGAGEVRVAPAANAVGILRNTQAGAGNIGLGLPHLTKTTTWKVTAQLVNTGTTSKTYSLSASFREAADANRKALSVVAPSSVTVGPKKTQLVTVQLTIDPSKLQDWPFSHSAGSNGDGATFNGPEIDGWVTATSGAEKLHLGWTVLPKKSASVTAGPSSLRTTAGKGALTLTNSSTVAAGEVEVFGLTGTSPKQPKPAPGTPGSPGSNLALIDLAAAGVRDSVDEDVIQFAIAGQQRQALPLYPAGYEIDVDVDQDGTYDYAIFNSEASGFALTGQTLVVVADLATGAQAAYYYADADVDSSNVVYTAPLSALGLEAGDTFDFDVLAYDNYYSGVVTDVILGQTWTVDDPKFALTSGAASVTVPAGGKGAVQVSKNDAAGETTSTGLLLLYPGAATRDYQAVPVN</sequence>
<dbReference type="GO" id="GO:0006508">
    <property type="term" value="P:proteolysis"/>
    <property type="evidence" value="ECO:0007669"/>
    <property type="project" value="UniProtKB-KW"/>
</dbReference>
<evidence type="ECO:0000256" key="10">
    <source>
        <dbReference type="RuleBase" id="RU003355"/>
    </source>
</evidence>
<dbReference type="SUPFAM" id="SSF52743">
    <property type="entry name" value="Subtilisin-like"/>
    <property type="match status" value="1"/>
</dbReference>
<proteinExistence type="inferred from homology"/>
<dbReference type="PANTHER" id="PTHR43806:SF11">
    <property type="entry name" value="CEREVISIN-RELATED"/>
    <property type="match status" value="1"/>
</dbReference>
<evidence type="ECO:0000313" key="16">
    <source>
        <dbReference type="Proteomes" id="UP000460221"/>
    </source>
</evidence>
<dbReference type="GO" id="GO:0004252">
    <property type="term" value="F:serine-type endopeptidase activity"/>
    <property type="evidence" value="ECO:0007669"/>
    <property type="project" value="UniProtKB-UniRule"/>
</dbReference>
<dbReference type="InterPro" id="IPR023828">
    <property type="entry name" value="Peptidase_S8_Ser-AS"/>
</dbReference>
<dbReference type="InterPro" id="IPR015500">
    <property type="entry name" value="Peptidase_S8_subtilisin-rel"/>
</dbReference>
<feature type="active site" description="Charge relay system" evidence="8 9">
    <location>
        <position position="274"/>
    </location>
</feature>
<reference evidence="15 16" key="1">
    <citation type="submission" date="2019-11" db="EMBL/GenBank/DDBJ databases">
        <authorList>
            <person name="Jiang L.-Q."/>
        </authorList>
    </citation>
    <scope>NUCLEOTIDE SEQUENCE [LARGE SCALE GENOMIC DNA]</scope>
    <source>
        <strain evidence="15 16">YIM 132087</strain>
    </source>
</reference>
<comment type="caution">
    <text evidence="15">The sequence shown here is derived from an EMBL/GenBank/DDBJ whole genome shotgun (WGS) entry which is preliminary data.</text>
</comment>
<evidence type="ECO:0000256" key="12">
    <source>
        <dbReference type="SAM" id="SignalP"/>
    </source>
</evidence>
<evidence type="ECO:0000256" key="4">
    <source>
        <dbReference type="ARBA" id="ARBA00022670"/>
    </source>
</evidence>
<evidence type="ECO:0000259" key="14">
    <source>
        <dbReference type="Pfam" id="PF02225"/>
    </source>
</evidence>
<dbReference type="CDD" id="cd07474">
    <property type="entry name" value="Peptidases_S8_subtilisin_Vpr-like"/>
    <property type="match status" value="1"/>
</dbReference>
<evidence type="ECO:0000256" key="3">
    <source>
        <dbReference type="ARBA" id="ARBA00022525"/>
    </source>
</evidence>